<protein>
    <submittedName>
        <fullName evidence="1">Uncharacterized protein</fullName>
    </submittedName>
</protein>
<accession>D1ME37</accession>
<sequence length="42" mass="4654">MEQAVFQGVRCVPRGMAPGRQVLANNWSCGQRLRGPQPHLHA</sequence>
<feature type="non-terminal residue" evidence="1">
    <location>
        <position position="42"/>
    </location>
</feature>
<dbReference type="EMBL" id="GU134640">
    <property type="protein sequence ID" value="ACY95286.1"/>
    <property type="molecule type" value="mRNA"/>
</dbReference>
<name>D1ME37_MAIZE</name>
<proteinExistence type="evidence at transcript level"/>
<organism evidence="1">
    <name type="scientific">Zea mays</name>
    <name type="common">Maize</name>
    <dbReference type="NCBI Taxonomy" id="4577"/>
    <lineage>
        <taxon>Eukaryota</taxon>
        <taxon>Viridiplantae</taxon>
        <taxon>Streptophyta</taxon>
        <taxon>Embryophyta</taxon>
        <taxon>Tracheophyta</taxon>
        <taxon>Spermatophyta</taxon>
        <taxon>Magnoliopsida</taxon>
        <taxon>Liliopsida</taxon>
        <taxon>Poales</taxon>
        <taxon>Poaceae</taxon>
        <taxon>PACMAD clade</taxon>
        <taxon>Panicoideae</taxon>
        <taxon>Andropogonodae</taxon>
        <taxon>Andropogoneae</taxon>
        <taxon>Tripsacinae</taxon>
        <taxon>Zea</taxon>
    </lineage>
</organism>
<dbReference type="AlphaFoldDB" id="D1ME37"/>
<evidence type="ECO:0000313" key="1">
    <source>
        <dbReference type="EMBL" id="ACY95286.1"/>
    </source>
</evidence>
<reference evidence="1" key="1">
    <citation type="submission" date="2009-10" db="EMBL/GenBank/DDBJ databases">
        <title>Global Transcriptomic Responses of Maize Seedling Roots to Nitrate.</title>
        <authorList>
            <person name="Miller M.E."/>
            <person name="Schnable P.S."/>
            <person name="Dash S."/>
            <person name="Nettleton D."/>
        </authorList>
    </citation>
    <scope>NUCLEOTIDE SEQUENCE</scope>
</reference>